<dbReference type="AlphaFoldDB" id="A0AAV2ZJD2"/>
<keyword evidence="3" id="KW-1185">Reference proteome</keyword>
<feature type="compositionally biased region" description="Polar residues" evidence="1">
    <location>
        <begin position="20"/>
        <end position="41"/>
    </location>
</feature>
<evidence type="ECO:0000256" key="1">
    <source>
        <dbReference type="SAM" id="MobiDB-lite"/>
    </source>
</evidence>
<proteinExistence type="predicted"/>
<reference evidence="2" key="2">
    <citation type="journal article" date="2023" name="Microbiol Resour">
        <title>Decontamination and Annotation of the Draft Genome Sequence of the Oomycete Lagenidium giganteum ARSEF 373.</title>
        <authorList>
            <person name="Morgan W.R."/>
            <person name="Tartar A."/>
        </authorList>
    </citation>
    <scope>NUCLEOTIDE SEQUENCE</scope>
    <source>
        <strain evidence="2">ARSEF 373</strain>
    </source>
</reference>
<evidence type="ECO:0000313" key="2">
    <source>
        <dbReference type="EMBL" id="DBA04759.1"/>
    </source>
</evidence>
<protein>
    <submittedName>
        <fullName evidence="2">Uncharacterized protein</fullName>
    </submittedName>
</protein>
<reference evidence="2" key="1">
    <citation type="submission" date="2022-11" db="EMBL/GenBank/DDBJ databases">
        <authorList>
            <person name="Morgan W.R."/>
            <person name="Tartar A."/>
        </authorList>
    </citation>
    <scope>NUCLEOTIDE SEQUENCE</scope>
    <source>
        <strain evidence="2">ARSEF 373</strain>
    </source>
</reference>
<dbReference type="EMBL" id="DAKRPA010000005">
    <property type="protein sequence ID" value="DBA04759.1"/>
    <property type="molecule type" value="Genomic_DNA"/>
</dbReference>
<sequence length="53" mass="5737">MRQFCPVRVKVGGAFDCETNQPKASTSMCSTSGSLPVSNRSSTKHPHNQRASQ</sequence>
<gene>
    <name evidence="2" type="ORF">N0F65_004396</name>
</gene>
<organism evidence="2 3">
    <name type="scientific">Lagenidium giganteum</name>
    <dbReference type="NCBI Taxonomy" id="4803"/>
    <lineage>
        <taxon>Eukaryota</taxon>
        <taxon>Sar</taxon>
        <taxon>Stramenopiles</taxon>
        <taxon>Oomycota</taxon>
        <taxon>Peronosporomycetes</taxon>
        <taxon>Pythiales</taxon>
        <taxon>Pythiaceae</taxon>
    </lineage>
</organism>
<feature type="region of interest" description="Disordered" evidence="1">
    <location>
        <begin position="20"/>
        <end position="53"/>
    </location>
</feature>
<name>A0AAV2ZJD2_9STRA</name>
<feature type="compositionally biased region" description="Basic residues" evidence="1">
    <location>
        <begin position="42"/>
        <end position="53"/>
    </location>
</feature>
<accession>A0AAV2ZJD2</accession>
<comment type="caution">
    <text evidence="2">The sequence shown here is derived from an EMBL/GenBank/DDBJ whole genome shotgun (WGS) entry which is preliminary data.</text>
</comment>
<dbReference type="Proteomes" id="UP001146120">
    <property type="component" value="Unassembled WGS sequence"/>
</dbReference>
<evidence type="ECO:0000313" key="3">
    <source>
        <dbReference type="Proteomes" id="UP001146120"/>
    </source>
</evidence>